<dbReference type="InterPro" id="IPR058084">
    <property type="entry name" value="Slr1658-like"/>
</dbReference>
<organism evidence="1 2">
    <name type="scientific">Leptospira inadai serovar Lyme</name>
    <dbReference type="NCBI Taxonomy" id="293084"/>
    <lineage>
        <taxon>Bacteria</taxon>
        <taxon>Pseudomonadati</taxon>
        <taxon>Spirochaetota</taxon>
        <taxon>Spirochaetia</taxon>
        <taxon>Leptospirales</taxon>
        <taxon>Leptospiraceae</taxon>
        <taxon>Leptospira</taxon>
    </lineage>
</organism>
<dbReference type="EMBL" id="MCRM02000008">
    <property type="protein sequence ID" value="PNV75128.1"/>
    <property type="molecule type" value="Genomic_DNA"/>
</dbReference>
<evidence type="ECO:0000313" key="1">
    <source>
        <dbReference type="EMBL" id="PNV75128.1"/>
    </source>
</evidence>
<reference evidence="1" key="1">
    <citation type="submission" date="2018-01" db="EMBL/GenBank/DDBJ databases">
        <title>Genomic characterization of Leptospira inadai serogroup Lyme isolated from captured rat in Brazil and comparative analysis with human reference strain.</title>
        <authorList>
            <person name="Moreno L.Z."/>
            <person name="Loureiro A.P."/>
            <person name="Miraglia F."/>
            <person name="Kremer F.S."/>
            <person name="Eslabao M.R."/>
            <person name="Dellagostin O.A."/>
            <person name="Lilenbaum W."/>
            <person name="Moreno A.M."/>
        </authorList>
    </citation>
    <scope>NUCLEOTIDE SEQUENCE [LARGE SCALE GENOMIC DNA]</scope>
    <source>
        <strain evidence="1">M34/99</strain>
    </source>
</reference>
<gene>
    <name evidence="1" type="ORF">BES34_009520</name>
</gene>
<dbReference type="NCBIfam" id="NF047703">
    <property type="entry name" value="slr1658_superfam"/>
    <property type="match status" value="1"/>
</dbReference>
<accession>A0ABX4YIM7</accession>
<dbReference type="RefSeq" id="WP_010411639.1">
    <property type="nucleotide sequence ID" value="NZ_MCRM02000008.1"/>
</dbReference>
<name>A0ABX4YIM7_9LEPT</name>
<evidence type="ECO:0000313" key="2">
    <source>
        <dbReference type="Proteomes" id="UP000094669"/>
    </source>
</evidence>
<dbReference type="Proteomes" id="UP000094669">
    <property type="component" value="Unassembled WGS sequence"/>
</dbReference>
<keyword evidence="1" id="KW-0418">Kinase</keyword>
<keyword evidence="2" id="KW-1185">Reference proteome</keyword>
<comment type="caution">
    <text evidence="1">The sequence shown here is derived from an EMBL/GenBank/DDBJ whole genome shotgun (WGS) entry which is preliminary data.</text>
</comment>
<keyword evidence="1" id="KW-0808">Transferase</keyword>
<sequence length="191" mass="22219">MKEEVKYGRYDLLQDSIPPESYFRLIIQPIDLTAFWNRCGLTANFTAAFCSYCSQDSEYFKNIVSTIVNELIENSAKYSKVRDATVTIDFKYYMNILRIEVTNLISDRTRSNFEKVVKRLCSTDLEEEYLKSLEVRDQDASYSGIGLLMLMKDYPADFGFKFRKIGEDENEIGVCAYLKKNDLSKEEGWTL</sequence>
<dbReference type="GO" id="GO:0016301">
    <property type="term" value="F:kinase activity"/>
    <property type="evidence" value="ECO:0007669"/>
    <property type="project" value="UniProtKB-KW"/>
</dbReference>
<protein>
    <submittedName>
        <fullName evidence="1">Histidine kinase</fullName>
    </submittedName>
</protein>
<proteinExistence type="predicted"/>
<dbReference type="GO" id="GO:0016787">
    <property type="term" value="F:hydrolase activity"/>
    <property type="evidence" value="ECO:0007669"/>
    <property type="project" value="UniProtKB-KW"/>
</dbReference>